<evidence type="ECO:0000313" key="11">
    <source>
        <dbReference type="Proteomes" id="UP001224412"/>
    </source>
</evidence>
<comment type="catalytic activity">
    <reaction evidence="1">
        <text>D-mannose 6-phosphate = D-fructose 6-phosphate</text>
        <dbReference type="Rhea" id="RHEA:12356"/>
        <dbReference type="ChEBI" id="CHEBI:58735"/>
        <dbReference type="ChEBI" id="CHEBI:61527"/>
        <dbReference type="EC" id="5.3.1.8"/>
    </reaction>
</comment>
<dbReference type="InterPro" id="IPR014710">
    <property type="entry name" value="RmlC-like_jellyroll"/>
</dbReference>
<feature type="binding site" evidence="8">
    <location>
        <position position="99"/>
    </location>
    <ligand>
        <name>Zn(2+)</name>
        <dbReference type="ChEBI" id="CHEBI:29105"/>
    </ligand>
</feature>
<name>A0AAP4BNV6_9CORY</name>
<evidence type="ECO:0000256" key="4">
    <source>
        <dbReference type="ARBA" id="ARBA00022723"/>
    </source>
</evidence>
<evidence type="ECO:0000259" key="9">
    <source>
        <dbReference type="Pfam" id="PF20511"/>
    </source>
</evidence>
<dbReference type="InterPro" id="IPR046457">
    <property type="entry name" value="PMI_typeI_cat"/>
</dbReference>
<evidence type="ECO:0000256" key="1">
    <source>
        <dbReference type="ARBA" id="ARBA00000757"/>
    </source>
</evidence>
<sequence length="421" mass="46080">MQPLRPAIRHYPWGSTTLIPELAGQPATGDPVAELWFGAHATGPAYVAQPDGALKGLDEIIAADPEYHLGARVQKQWGSRLPFMLKLLAAGEPLSLQAHPSLAEAEEGFARENAAGLALDDPRRNYKDANHKPELIVALTPFRGLAGFRKASSTHKLFSVLNCPELEPYAELLENVEEDNEAAQLHTLFRCWVTLAEDERKHLISAIVDKACEVLADESSWQSYSEWMLDSLRTVVDLQRRYPGDIGVLSALLLHHVSMQPGEALRLEAGQLHAYLSGLGVEIMASSDNVLRGGLTEKHVDVPELLSLLQFSSVRDPIMEPELIAEGQYNYPSHTEDFLLERVQLTSQHPRVRCDYGGPAIALVTRGAVECNGRMLRPTEAVWLPAGAADNGFVLVDADESVHDGTRAGAESGAELFIARV</sequence>
<dbReference type="Gene3D" id="2.60.120.10">
    <property type="entry name" value="Jelly Rolls"/>
    <property type="match status" value="2"/>
</dbReference>
<evidence type="ECO:0000256" key="8">
    <source>
        <dbReference type="PIRSR" id="PIRSR001480-2"/>
    </source>
</evidence>
<dbReference type="GO" id="GO:0005829">
    <property type="term" value="C:cytosol"/>
    <property type="evidence" value="ECO:0007669"/>
    <property type="project" value="TreeGrafter"/>
</dbReference>
<feature type="binding site" evidence="8">
    <location>
        <position position="273"/>
    </location>
    <ligand>
        <name>Zn(2+)</name>
        <dbReference type="ChEBI" id="CHEBI:29105"/>
    </ligand>
</feature>
<evidence type="ECO:0000256" key="7">
    <source>
        <dbReference type="PIRSR" id="PIRSR001480-1"/>
    </source>
</evidence>
<dbReference type="InterPro" id="IPR016305">
    <property type="entry name" value="Mannose-6-P_Isomerase"/>
</dbReference>
<evidence type="ECO:0000256" key="3">
    <source>
        <dbReference type="ARBA" id="ARBA00011956"/>
    </source>
</evidence>
<evidence type="ECO:0000256" key="2">
    <source>
        <dbReference type="ARBA" id="ARBA00010772"/>
    </source>
</evidence>
<dbReference type="InterPro" id="IPR018050">
    <property type="entry name" value="Pmannose_isomerase-type1_CS"/>
</dbReference>
<comment type="caution">
    <text evidence="10">The sequence shown here is derived from an EMBL/GenBank/DDBJ whole genome shotgun (WGS) entry which is preliminary data.</text>
</comment>
<dbReference type="RefSeq" id="WP_027017993.1">
    <property type="nucleotide sequence ID" value="NZ_JAQPSP010000006.1"/>
</dbReference>
<keyword evidence="6 10" id="KW-0413">Isomerase</keyword>
<protein>
    <recommendedName>
        <fullName evidence="3">mannose-6-phosphate isomerase</fullName>
        <ecNumber evidence="3">5.3.1.8</ecNumber>
    </recommendedName>
</protein>
<feature type="active site" evidence="7">
    <location>
        <position position="292"/>
    </location>
</feature>
<dbReference type="InterPro" id="IPR011051">
    <property type="entry name" value="RmlC_Cupin_sf"/>
</dbReference>
<dbReference type="Pfam" id="PF20511">
    <property type="entry name" value="PMI_typeI_cat"/>
    <property type="match status" value="1"/>
</dbReference>
<evidence type="ECO:0000256" key="6">
    <source>
        <dbReference type="ARBA" id="ARBA00023235"/>
    </source>
</evidence>
<dbReference type="PANTHER" id="PTHR10309:SF0">
    <property type="entry name" value="MANNOSE-6-PHOSPHATE ISOMERASE"/>
    <property type="match status" value="1"/>
</dbReference>
<dbReference type="EC" id="5.3.1.8" evidence="3"/>
<dbReference type="CDD" id="cd07011">
    <property type="entry name" value="cupin_PMI_type_I_N"/>
    <property type="match status" value="1"/>
</dbReference>
<dbReference type="GO" id="GO:0004476">
    <property type="term" value="F:mannose-6-phosphate isomerase activity"/>
    <property type="evidence" value="ECO:0007669"/>
    <property type="project" value="UniProtKB-EC"/>
</dbReference>
<accession>A0AAP4BNV6</accession>
<keyword evidence="4 8" id="KW-0479">Metal-binding</keyword>
<dbReference type="Gene3D" id="1.10.441.10">
    <property type="entry name" value="Phosphomannose Isomerase, domain 2"/>
    <property type="match status" value="1"/>
</dbReference>
<feature type="domain" description="Phosphomannose isomerase type I catalytic" evidence="9">
    <location>
        <begin position="1"/>
        <end position="150"/>
    </location>
</feature>
<feature type="binding site" evidence="8">
    <location>
        <position position="97"/>
    </location>
    <ligand>
        <name>Zn(2+)</name>
        <dbReference type="ChEBI" id="CHEBI:29105"/>
    </ligand>
</feature>
<dbReference type="GO" id="GO:0008270">
    <property type="term" value="F:zinc ion binding"/>
    <property type="evidence" value="ECO:0007669"/>
    <property type="project" value="InterPro"/>
</dbReference>
<dbReference type="GeneID" id="42781745"/>
<dbReference type="AlphaFoldDB" id="A0AAP4BNV6"/>
<dbReference type="InterPro" id="IPR001250">
    <property type="entry name" value="Man6P_Isoase-1"/>
</dbReference>
<proteinExistence type="inferred from homology"/>
<reference evidence="10" key="1">
    <citation type="submission" date="2023-05" db="EMBL/GenBank/DDBJ databases">
        <title>Metabolic capabilities are highly conserved among human nasal-associated Corynebacterium species in pangenomic analyses.</title>
        <authorList>
            <person name="Tran T.H."/>
            <person name="Roberts A.Q."/>
            <person name="Escapa I.F."/>
            <person name="Gao W."/>
            <person name="Conlan S."/>
            <person name="Kong H."/>
            <person name="Segre J.A."/>
            <person name="Kelly M.S."/>
            <person name="Lemon K.P."/>
        </authorList>
    </citation>
    <scope>NUCLEOTIDE SEQUENCE</scope>
    <source>
        <strain evidence="10">KPL2773</strain>
    </source>
</reference>
<dbReference type="EMBL" id="JASNVH010000003">
    <property type="protein sequence ID" value="MDK4306474.1"/>
    <property type="molecule type" value="Genomic_DNA"/>
</dbReference>
<dbReference type="PRINTS" id="PR00714">
    <property type="entry name" value="MAN6PISMRASE"/>
</dbReference>
<dbReference type="GO" id="GO:0009298">
    <property type="term" value="P:GDP-mannose biosynthetic process"/>
    <property type="evidence" value="ECO:0007669"/>
    <property type="project" value="InterPro"/>
</dbReference>
<comment type="similarity">
    <text evidence="2">Belongs to the mannose-6-phosphate isomerase type 1 family.</text>
</comment>
<keyword evidence="5 8" id="KW-0862">Zinc</keyword>
<dbReference type="NCBIfam" id="TIGR00218">
    <property type="entry name" value="manA"/>
    <property type="match status" value="1"/>
</dbReference>
<comment type="cofactor">
    <cofactor evidence="8">
        <name>Zn(2+)</name>
        <dbReference type="ChEBI" id="CHEBI:29105"/>
    </cofactor>
    <text evidence="8">Binds 1 zinc ion per subunit.</text>
</comment>
<evidence type="ECO:0000313" key="10">
    <source>
        <dbReference type="EMBL" id="MDK4306474.1"/>
    </source>
</evidence>
<dbReference type="GO" id="GO:0005975">
    <property type="term" value="P:carbohydrate metabolic process"/>
    <property type="evidence" value="ECO:0007669"/>
    <property type="project" value="InterPro"/>
</dbReference>
<dbReference type="Proteomes" id="UP001224412">
    <property type="component" value="Unassembled WGS sequence"/>
</dbReference>
<feature type="binding site" evidence="8">
    <location>
        <position position="134"/>
    </location>
    <ligand>
        <name>Zn(2+)</name>
        <dbReference type="ChEBI" id="CHEBI:29105"/>
    </ligand>
</feature>
<dbReference type="PIRSF" id="PIRSF001480">
    <property type="entry name" value="Mannose-6-phosphate_isomerase"/>
    <property type="match status" value="1"/>
</dbReference>
<dbReference type="SUPFAM" id="SSF51182">
    <property type="entry name" value="RmlC-like cupins"/>
    <property type="match status" value="1"/>
</dbReference>
<organism evidence="10 11">
    <name type="scientific">Corynebacterium pseudodiphtheriticum</name>
    <dbReference type="NCBI Taxonomy" id="37637"/>
    <lineage>
        <taxon>Bacteria</taxon>
        <taxon>Bacillati</taxon>
        <taxon>Actinomycetota</taxon>
        <taxon>Actinomycetes</taxon>
        <taxon>Mycobacteriales</taxon>
        <taxon>Corynebacteriaceae</taxon>
        <taxon>Corynebacterium</taxon>
    </lineage>
</organism>
<dbReference type="PROSITE" id="PS00965">
    <property type="entry name" value="PMI_I_1"/>
    <property type="match status" value="1"/>
</dbReference>
<evidence type="ECO:0000256" key="5">
    <source>
        <dbReference type="ARBA" id="ARBA00022833"/>
    </source>
</evidence>
<gene>
    <name evidence="10" type="primary">manA</name>
    <name evidence="10" type="ORF">QPX42_02755</name>
</gene>
<dbReference type="PANTHER" id="PTHR10309">
    <property type="entry name" value="MANNOSE-6-PHOSPHATE ISOMERASE"/>
    <property type="match status" value="1"/>
</dbReference>